<dbReference type="Pfam" id="PF04542">
    <property type="entry name" value="Sigma70_r2"/>
    <property type="match status" value="1"/>
</dbReference>
<evidence type="ECO:0000256" key="3">
    <source>
        <dbReference type="ARBA" id="ARBA00023082"/>
    </source>
</evidence>
<keyword evidence="4" id="KW-0238">DNA-binding</keyword>
<feature type="domain" description="RNA polymerase sigma factor 70 region 4 type 2" evidence="7">
    <location>
        <begin position="122"/>
        <end position="174"/>
    </location>
</feature>
<dbReference type="CDD" id="cd06171">
    <property type="entry name" value="Sigma70_r4"/>
    <property type="match status" value="1"/>
</dbReference>
<keyword evidence="3" id="KW-0731">Sigma factor</keyword>
<dbReference type="RefSeq" id="WP_244879482.1">
    <property type="nucleotide sequence ID" value="NZ_BORU01000004.1"/>
</dbReference>
<dbReference type="InterPro" id="IPR007627">
    <property type="entry name" value="RNA_pol_sigma70_r2"/>
</dbReference>
<dbReference type="PANTHER" id="PTHR43133">
    <property type="entry name" value="RNA POLYMERASE ECF-TYPE SIGMA FACTO"/>
    <property type="match status" value="1"/>
</dbReference>
<name>A0ABQ4LLK8_9BACL</name>
<protein>
    <submittedName>
        <fullName evidence="8">RNA polymerase subunit sigma</fullName>
    </submittedName>
</protein>
<evidence type="ECO:0000313" key="9">
    <source>
        <dbReference type="Proteomes" id="UP000676601"/>
    </source>
</evidence>
<keyword evidence="2" id="KW-0805">Transcription regulation</keyword>
<organism evidence="8 9">
    <name type="scientific">Paenibacillus cineris</name>
    <dbReference type="NCBI Taxonomy" id="237530"/>
    <lineage>
        <taxon>Bacteria</taxon>
        <taxon>Bacillati</taxon>
        <taxon>Bacillota</taxon>
        <taxon>Bacilli</taxon>
        <taxon>Bacillales</taxon>
        <taxon>Paenibacillaceae</taxon>
        <taxon>Paenibacillus</taxon>
    </lineage>
</organism>
<dbReference type="InterPro" id="IPR013325">
    <property type="entry name" value="RNA_pol_sigma_r2"/>
</dbReference>
<evidence type="ECO:0000256" key="1">
    <source>
        <dbReference type="ARBA" id="ARBA00010641"/>
    </source>
</evidence>
<dbReference type="Pfam" id="PF08281">
    <property type="entry name" value="Sigma70_r4_2"/>
    <property type="match status" value="1"/>
</dbReference>
<evidence type="ECO:0000313" key="8">
    <source>
        <dbReference type="EMBL" id="GIO57408.1"/>
    </source>
</evidence>
<dbReference type="InterPro" id="IPR013249">
    <property type="entry name" value="RNA_pol_sigma70_r4_t2"/>
</dbReference>
<evidence type="ECO:0000256" key="4">
    <source>
        <dbReference type="ARBA" id="ARBA00023125"/>
    </source>
</evidence>
<evidence type="ECO:0000256" key="2">
    <source>
        <dbReference type="ARBA" id="ARBA00023015"/>
    </source>
</evidence>
<dbReference type="InterPro" id="IPR036388">
    <property type="entry name" value="WH-like_DNA-bd_sf"/>
</dbReference>
<accession>A0ABQ4LLK8</accession>
<dbReference type="SUPFAM" id="SSF88659">
    <property type="entry name" value="Sigma3 and sigma4 domains of RNA polymerase sigma factors"/>
    <property type="match status" value="1"/>
</dbReference>
<dbReference type="SUPFAM" id="SSF88946">
    <property type="entry name" value="Sigma2 domain of RNA polymerase sigma factors"/>
    <property type="match status" value="1"/>
</dbReference>
<dbReference type="Proteomes" id="UP000676601">
    <property type="component" value="Unassembled WGS sequence"/>
</dbReference>
<feature type="domain" description="RNA polymerase sigma-70 region 2" evidence="6">
    <location>
        <begin position="28"/>
        <end position="94"/>
    </location>
</feature>
<dbReference type="EMBL" id="BORU01000004">
    <property type="protein sequence ID" value="GIO57408.1"/>
    <property type="molecule type" value="Genomic_DNA"/>
</dbReference>
<keyword evidence="9" id="KW-1185">Reference proteome</keyword>
<dbReference type="Gene3D" id="1.10.1740.10">
    <property type="match status" value="1"/>
</dbReference>
<dbReference type="PANTHER" id="PTHR43133:SF52">
    <property type="entry name" value="ECF RNA POLYMERASE SIGMA FACTOR SIGL"/>
    <property type="match status" value="1"/>
</dbReference>
<dbReference type="InterPro" id="IPR013324">
    <property type="entry name" value="RNA_pol_sigma_r3/r4-like"/>
</dbReference>
<dbReference type="InterPro" id="IPR039425">
    <property type="entry name" value="RNA_pol_sigma-70-like"/>
</dbReference>
<dbReference type="NCBIfam" id="TIGR02937">
    <property type="entry name" value="sigma70-ECF"/>
    <property type="match status" value="1"/>
</dbReference>
<dbReference type="InterPro" id="IPR014284">
    <property type="entry name" value="RNA_pol_sigma-70_dom"/>
</dbReference>
<proteinExistence type="inferred from homology"/>
<evidence type="ECO:0000259" key="6">
    <source>
        <dbReference type="Pfam" id="PF04542"/>
    </source>
</evidence>
<evidence type="ECO:0000259" key="7">
    <source>
        <dbReference type="Pfam" id="PF08281"/>
    </source>
</evidence>
<evidence type="ECO:0000256" key="5">
    <source>
        <dbReference type="ARBA" id="ARBA00023163"/>
    </source>
</evidence>
<keyword evidence="5" id="KW-0804">Transcription</keyword>
<dbReference type="Gene3D" id="1.10.10.10">
    <property type="entry name" value="Winged helix-like DNA-binding domain superfamily/Winged helix DNA-binding domain"/>
    <property type="match status" value="1"/>
</dbReference>
<gene>
    <name evidence="8" type="ORF">J21TS7_57260</name>
</gene>
<comment type="caution">
    <text evidence="8">The sequence shown here is derived from an EMBL/GenBank/DDBJ whole genome shotgun (WGS) entry which is preliminary data.</text>
</comment>
<comment type="similarity">
    <text evidence="1">Belongs to the sigma-70 factor family. ECF subfamily.</text>
</comment>
<reference evidence="8 9" key="1">
    <citation type="submission" date="2021-03" db="EMBL/GenBank/DDBJ databases">
        <title>Antimicrobial resistance genes in bacteria isolated from Japanese honey, and their potential for conferring macrolide and lincosamide resistance in the American foulbrood pathogen Paenibacillus larvae.</title>
        <authorList>
            <person name="Okamoto M."/>
            <person name="Kumagai M."/>
            <person name="Kanamori H."/>
            <person name="Takamatsu D."/>
        </authorList>
    </citation>
    <scope>NUCLEOTIDE SEQUENCE [LARGE SCALE GENOMIC DNA]</scope>
    <source>
        <strain evidence="8 9">J21TS7</strain>
    </source>
</reference>
<sequence length="183" mass="21882">MVQRVTNPVDRGLITDKEVNRLKDLQQIYDQYFQEVYRFVLSLSRDEHIAEEITQETFYKALKRIDTFRGNCKISVWLCQIAKNTYFSYWEGQKKYPRAEPETDPVSQLNVEHKVILDSEALRIHRILHELGEPYKEVFTLRVFGELPFADICSIFGKTESWARVTFHRAKQKIQDRYQEEEQ</sequence>